<feature type="region of interest" description="Disordered" evidence="13">
    <location>
        <begin position="56"/>
        <end position="104"/>
    </location>
</feature>
<feature type="region of interest" description="Disordered" evidence="13">
    <location>
        <begin position="1"/>
        <end position="42"/>
    </location>
</feature>
<proteinExistence type="inferred from homology"/>
<feature type="compositionally biased region" description="Polar residues" evidence="13">
    <location>
        <begin position="129"/>
        <end position="138"/>
    </location>
</feature>
<dbReference type="AlphaFoldDB" id="A0A2C9KZ19"/>
<sequence>MFSQGSGNEAPQGHDSYMSLSPGSPGSTYNSPPGHPSPFLPGYLLGDHQAHYHSLTSPKIWSSGGGQASGQKHGQVSQSGTNTTSPFPRREGLKGKAGGPPVKSLYSALPQQEVNMSLPTTPLHHRSHSSPALRQMSTPAPPTAGLFQSPGLSKDTSLQFMNQNQTIPVSPAQVDPFYTQEDLKSDDVLDETWVTVFGFPSGATSFILQQFSQYGTILKHVIPSECNWMHIHYMSKIQAKKALSKDGKIYGGCMKIGVTPCIEKNVMERKENLGMFSSSIANDSLRSPTDATTLTPIRPLTAAYVASRGEYEIVFIQEDWELNSIFRGKLIQVVVGLATWKLPHNTYSPLLKTDKNGFQSIQG</sequence>
<dbReference type="InterPro" id="IPR012677">
    <property type="entry name" value="Nucleotide-bd_a/b_plait_sf"/>
</dbReference>
<dbReference type="PANTHER" id="PTHR21527">
    <property type="entry name" value="NUCLEOPORIN NUP35"/>
    <property type="match status" value="1"/>
</dbReference>
<keyword evidence="5 12" id="KW-0509">mRNA transport</keyword>
<dbReference type="GO" id="GO:0006607">
    <property type="term" value="P:NLS-bearing protein import into nucleus"/>
    <property type="evidence" value="ECO:0007669"/>
    <property type="project" value="TreeGrafter"/>
</dbReference>
<dbReference type="FunFam" id="3.30.70.330:FF:000095">
    <property type="entry name" value="Putative Nucleoporin NUP53"/>
    <property type="match status" value="1"/>
</dbReference>
<dbReference type="InterPro" id="IPR035979">
    <property type="entry name" value="RBD_domain_sf"/>
</dbReference>
<feature type="compositionally biased region" description="Polar residues" evidence="13">
    <location>
        <begin position="69"/>
        <end position="86"/>
    </location>
</feature>
<evidence type="ECO:0000256" key="12">
    <source>
        <dbReference type="PROSITE-ProRule" id="PRU00804"/>
    </source>
</evidence>
<feature type="region of interest" description="Disordered" evidence="13">
    <location>
        <begin position="121"/>
        <end position="151"/>
    </location>
</feature>
<evidence type="ECO:0000256" key="2">
    <source>
        <dbReference type="ARBA" id="ARBA00009454"/>
    </source>
</evidence>
<dbReference type="GO" id="GO:0051028">
    <property type="term" value="P:mRNA transport"/>
    <property type="evidence" value="ECO:0007669"/>
    <property type="project" value="UniProtKB-UniRule"/>
</dbReference>
<feature type="domain" description="RRM Nup35-type" evidence="14">
    <location>
        <begin position="188"/>
        <end position="268"/>
    </location>
</feature>
<evidence type="ECO:0000256" key="7">
    <source>
        <dbReference type="ARBA" id="ARBA00023010"/>
    </source>
</evidence>
<feature type="compositionally biased region" description="Polar residues" evidence="13">
    <location>
        <begin position="18"/>
        <end position="31"/>
    </location>
</feature>
<dbReference type="EnsemblMetazoa" id="BGLB025201-RA">
    <property type="protein sequence ID" value="BGLB025201-PA"/>
    <property type="gene ID" value="BGLB025201"/>
</dbReference>
<organism evidence="15 16">
    <name type="scientific">Biomphalaria glabrata</name>
    <name type="common">Bloodfluke planorb</name>
    <name type="synonym">Freshwater snail</name>
    <dbReference type="NCBI Taxonomy" id="6526"/>
    <lineage>
        <taxon>Eukaryota</taxon>
        <taxon>Metazoa</taxon>
        <taxon>Spiralia</taxon>
        <taxon>Lophotrochozoa</taxon>
        <taxon>Mollusca</taxon>
        <taxon>Gastropoda</taxon>
        <taxon>Heterobranchia</taxon>
        <taxon>Euthyneura</taxon>
        <taxon>Panpulmonata</taxon>
        <taxon>Hygrophila</taxon>
        <taxon>Lymnaeoidea</taxon>
        <taxon>Planorbidae</taxon>
        <taxon>Biomphalaria</taxon>
    </lineage>
</organism>
<evidence type="ECO:0000256" key="8">
    <source>
        <dbReference type="ARBA" id="ARBA00023132"/>
    </source>
</evidence>
<evidence type="ECO:0000256" key="1">
    <source>
        <dbReference type="ARBA" id="ARBA00004567"/>
    </source>
</evidence>
<dbReference type="GO" id="GO:0044615">
    <property type="term" value="C:nuclear pore nuclear basket"/>
    <property type="evidence" value="ECO:0007669"/>
    <property type="project" value="TreeGrafter"/>
</dbReference>
<dbReference type="Proteomes" id="UP000076420">
    <property type="component" value="Unassembled WGS sequence"/>
</dbReference>
<keyword evidence="4 12" id="KW-0813">Transport</keyword>
<dbReference type="KEGG" id="bgt:106060922"/>
<evidence type="ECO:0000256" key="9">
    <source>
        <dbReference type="ARBA" id="ARBA00023242"/>
    </source>
</evidence>
<protein>
    <recommendedName>
        <fullName evidence="3">Nucleoporin NUP35</fullName>
    </recommendedName>
    <alternativeName>
        <fullName evidence="11">35 kDa nucleoporin</fullName>
    </alternativeName>
    <alternativeName>
        <fullName evidence="10">Nucleoporin NUP53</fullName>
    </alternativeName>
</protein>
<dbReference type="OrthoDB" id="3365060at2759"/>
<keyword evidence="6" id="KW-0653">Protein transport</keyword>
<evidence type="ECO:0000256" key="5">
    <source>
        <dbReference type="ARBA" id="ARBA00022816"/>
    </source>
</evidence>
<dbReference type="VEuPathDB" id="VectorBase:BGLB025201"/>
<dbReference type="GO" id="GO:0005543">
    <property type="term" value="F:phospholipid binding"/>
    <property type="evidence" value="ECO:0007669"/>
    <property type="project" value="TreeGrafter"/>
</dbReference>
<keyword evidence="9 12" id="KW-0539">Nucleus</keyword>
<keyword evidence="7" id="KW-0811">Translocation</keyword>
<dbReference type="VEuPathDB" id="VectorBase:BGLAX_051080"/>
<keyword evidence="8 12" id="KW-0906">Nuclear pore complex</keyword>
<dbReference type="GO" id="GO:0003676">
    <property type="term" value="F:nucleic acid binding"/>
    <property type="evidence" value="ECO:0007669"/>
    <property type="project" value="InterPro"/>
</dbReference>
<dbReference type="PANTHER" id="PTHR21527:SF6">
    <property type="entry name" value="NUCLEOPORIN NUP35"/>
    <property type="match status" value="1"/>
</dbReference>
<dbReference type="InterPro" id="IPR007846">
    <property type="entry name" value="RRM_NUP35_dom"/>
</dbReference>
<dbReference type="GO" id="GO:0044613">
    <property type="term" value="C:nuclear pore central transport channel"/>
    <property type="evidence" value="ECO:0007669"/>
    <property type="project" value="TreeGrafter"/>
</dbReference>
<dbReference type="GO" id="GO:0017056">
    <property type="term" value="F:structural constituent of nuclear pore"/>
    <property type="evidence" value="ECO:0007669"/>
    <property type="project" value="TreeGrafter"/>
</dbReference>
<dbReference type="GO" id="GO:0006999">
    <property type="term" value="P:nuclear pore organization"/>
    <property type="evidence" value="ECO:0007669"/>
    <property type="project" value="TreeGrafter"/>
</dbReference>
<dbReference type="STRING" id="6526.A0A2C9KZ19"/>
<name>A0A2C9KZ19_BIOGL</name>
<accession>A0A2C9KZ19</accession>
<gene>
    <name evidence="15" type="primary">106060922</name>
</gene>
<dbReference type="Gene3D" id="3.30.70.330">
    <property type="match status" value="1"/>
</dbReference>
<evidence type="ECO:0000256" key="4">
    <source>
        <dbReference type="ARBA" id="ARBA00022448"/>
    </source>
</evidence>
<evidence type="ECO:0000259" key="14">
    <source>
        <dbReference type="PROSITE" id="PS51472"/>
    </source>
</evidence>
<reference evidence="15" key="1">
    <citation type="submission" date="2020-05" db="UniProtKB">
        <authorList>
            <consortium name="EnsemblMetazoa"/>
        </authorList>
    </citation>
    <scope>IDENTIFICATION</scope>
    <source>
        <strain evidence="15">BB02</strain>
    </source>
</reference>
<comment type="subcellular location">
    <subcellularLocation>
        <location evidence="1">Nucleus</location>
        <location evidence="1">Nuclear pore complex</location>
    </subcellularLocation>
</comment>
<dbReference type="Pfam" id="PF05172">
    <property type="entry name" value="RRM_Nup35"/>
    <property type="match status" value="1"/>
</dbReference>
<dbReference type="SUPFAM" id="SSF54928">
    <property type="entry name" value="RNA-binding domain, RBD"/>
    <property type="match status" value="1"/>
</dbReference>
<evidence type="ECO:0000256" key="13">
    <source>
        <dbReference type="SAM" id="MobiDB-lite"/>
    </source>
</evidence>
<dbReference type="PROSITE" id="PS51472">
    <property type="entry name" value="RRM_NUP35"/>
    <property type="match status" value="1"/>
</dbReference>
<evidence type="ECO:0000313" key="15">
    <source>
        <dbReference type="EnsemblMetazoa" id="BGLB025201-PA"/>
    </source>
</evidence>
<evidence type="ECO:0000256" key="10">
    <source>
        <dbReference type="ARBA" id="ARBA00029997"/>
    </source>
</evidence>
<evidence type="ECO:0000256" key="6">
    <source>
        <dbReference type="ARBA" id="ARBA00022927"/>
    </source>
</evidence>
<evidence type="ECO:0000313" key="16">
    <source>
        <dbReference type="Proteomes" id="UP000076420"/>
    </source>
</evidence>
<evidence type="ECO:0000256" key="3">
    <source>
        <dbReference type="ARBA" id="ARBA00016439"/>
    </source>
</evidence>
<evidence type="ECO:0000256" key="11">
    <source>
        <dbReference type="ARBA" id="ARBA00030250"/>
    </source>
</evidence>
<comment type="similarity">
    <text evidence="2">Belongs to the Nup35 family.</text>
</comment>